<dbReference type="eggNOG" id="ENOG502QWAQ">
    <property type="taxonomic scope" value="Eukaryota"/>
</dbReference>
<feature type="compositionally biased region" description="Polar residues" evidence="6">
    <location>
        <begin position="193"/>
        <end position="206"/>
    </location>
</feature>
<feature type="domain" description="Beta/gamma crystallin 'Greek key'" evidence="7">
    <location>
        <begin position="1716"/>
        <end position="1755"/>
    </location>
</feature>
<dbReference type="SMART" id="SM00247">
    <property type="entry name" value="XTALbg"/>
    <property type="match status" value="2"/>
</dbReference>
<feature type="region of interest" description="Disordered" evidence="6">
    <location>
        <begin position="1648"/>
        <end position="1680"/>
    </location>
</feature>
<comment type="similarity">
    <text evidence="2">Belongs to the beta/gamma-crystallin family.</text>
</comment>
<dbReference type="PRINTS" id="PR01367">
    <property type="entry name" value="BGCRYSTALLIN"/>
</dbReference>
<feature type="compositionally biased region" description="Basic and acidic residues" evidence="6">
    <location>
        <begin position="89"/>
        <end position="100"/>
    </location>
</feature>
<keyword evidence="4" id="KW-0677">Repeat</keyword>
<name>G3HVI7_CRIGR</name>
<reference evidence="9" key="1">
    <citation type="journal article" date="2011" name="Nat. Biotechnol.">
        <title>The genomic sequence of the Chinese hamster ovary (CHO)-K1 cell line.</title>
        <authorList>
            <person name="Xu X."/>
            <person name="Nagarajan H."/>
            <person name="Lewis N.E."/>
            <person name="Pan S."/>
            <person name="Cai Z."/>
            <person name="Liu X."/>
            <person name="Chen W."/>
            <person name="Xie M."/>
            <person name="Wang W."/>
            <person name="Hammond S."/>
            <person name="Andersen M.R."/>
            <person name="Neff N."/>
            <person name="Passarelli B."/>
            <person name="Koh W."/>
            <person name="Fan H.C."/>
            <person name="Wang J."/>
            <person name="Gui Y."/>
            <person name="Lee K.H."/>
            <person name="Betenbaugh M.J."/>
            <person name="Quake S.R."/>
            <person name="Famili I."/>
            <person name="Palsson B.O."/>
            <person name="Wang J."/>
        </authorList>
    </citation>
    <scope>NUCLEOTIDE SEQUENCE [LARGE SCALE GENOMIC DNA]</scope>
    <source>
        <strain evidence="9">CHO K1 cell line</strain>
    </source>
</reference>
<feature type="region of interest" description="Disordered" evidence="6">
    <location>
        <begin position="958"/>
        <end position="984"/>
    </location>
</feature>
<feature type="compositionally biased region" description="Basic and acidic residues" evidence="6">
    <location>
        <begin position="1265"/>
        <end position="1279"/>
    </location>
</feature>
<feature type="compositionally biased region" description="Polar residues" evidence="6">
    <location>
        <begin position="1084"/>
        <end position="1097"/>
    </location>
</feature>
<feature type="region of interest" description="Disordered" evidence="6">
    <location>
        <begin position="482"/>
        <end position="568"/>
    </location>
</feature>
<dbReference type="InterPro" id="IPR011024">
    <property type="entry name" value="G_crystallin-like"/>
</dbReference>
<protein>
    <submittedName>
        <fullName evidence="8">Uncharacterized protein KIAA1671</fullName>
    </submittedName>
</protein>
<evidence type="ECO:0000256" key="4">
    <source>
        <dbReference type="ARBA" id="ARBA00022737"/>
    </source>
</evidence>
<evidence type="ECO:0000313" key="9">
    <source>
        <dbReference type="Proteomes" id="UP000001075"/>
    </source>
</evidence>
<dbReference type="PaxDb" id="10029-XP_007623734.1"/>
<dbReference type="PANTHER" id="PTHR22042">
    <property type="entry name" value="TANKYRASE 1 BINDING PROTEIN"/>
    <property type="match status" value="1"/>
</dbReference>
<feature type="region of interest" description="Disordered" evidence="6">
    <location>
        <begin position="296"/>
        <end position="425"/>
    </location>
</feature>
<evidence type="ECO:0000256" key="5">
    <source>
        <dbReference type="ARBA" id="ARBA00025922"/>
    </source>
</evidence>
<proteinExistence type="inferred from homology"/>
<dbReference type="InterPro" id="IPR032764">
    <property type="entry name" value="Tankyrase-bd_C"/>
</dbReference>
<feature type="compositionally biased region" description="Basic and acidic residues" evidence="6">
    <location>
        <begin position="1143"/>
        <end position="1157"/>
    </location>
</feature>
<dbReference type="Proteomes" id="UP000001075">
    <property type="component" value="Unassembled WGS sequence"/>
</dbReference>
<dbReference type="EMBL" id="JH000777">
    <property type="protein sequence ID" value="EGW11968.1"/>
    <property type="molecule type" value="Genomic_DNA"/>
</dbReference>
<accession>G3HVI7</accession>
<feature type="compositionally biased region" description="Low complexity" evidence="6">
    <location>
        <begin position="1484"/>
        <end position="1495"/>
    </location>
</feature>
<dbReference type="Pfam" id="PF00030">
    <property type="entry name" value="Crystall"/>
    <property type="match status" value="2"/>
</dbReference>
<feature type="region of interest" description="Disordered" evidence="6">
    <location>
        <begin position="698"/>
        <end position="728"/>
    </location>
</feature>
<dbReference type="FunFam" id="2.60.20.10:FF:000002">
    <property type="entry name" value="Crystallin, beta B2"/>
    <property type="match status" value="1"/>
</dbReference>
<dbReference type="SMART" id="SM01319">
    <property type="entry name" value="Tankyrase_bdg_C"/>
    <property type="match status" value="1"/>
</dbReference>
<comment type="function">
    <text evidence="1">Crystallins are the dominant structural components of the vertebrate eye lens.</text>
</comment>
<dbReference type="SUPFAM" id="SSF49695">
    <property type="entry name" value="gamma-Crystallin-like"/>
    <property type="match status" value="1"/>
</dbReference>
<dbReference type="PANTHER" id="PTHR22042:SF3">
    <property type="entry name" value="RIKEN CDNA 2900026A02 GENE"/>
    <property type="match status" value="1"/>
</dbReference>
<feature type="compositionally biased region" description="Basic and acidic residues" evidence="6">
    <location>
        <begin position="1054"/>
        <end position="1071"/>
    </location>
</feature>
<sequence>MVTRVEVGSIASLRAGPGLGDISREEALKRTYFCQTGDVPGAPSTRLLRAKSPLRTHLFPLPIAPKPFLKEQVLEKKAPGTTQSCPSAETDKKEAKEVLARRMPSLAGQEADSGETLQNGPSVPNKATFLRSGPSTMGFFETTKAGPSLGKGTSERSLESSSRAAQVSPLSARPEVAAKPALPTRKPPVTLPRPTSLSQDAGSAVSQEEAGRAQPLPKAHSVEDPAGQAPEAKPHPKRRPMSAVFSDYLQPPKPGPGGVAVMGKVPPTPPEKTWVRKPRPLSMDLTAAFESRETLLRKVAGEQTVTEPQGPERTSMERRADVEGPACMNTTPQDPDSDFQEVAKRLHARREKVLLKQTDTNSPRTPRARVIPGDDQSLQVEEKPDQQSEKVLEPPLLRPGRGLGLAQVKGGVSDQEAPAGMERKSARSIRKRLSLFEEGSAAALAVVSEPSPVTPESQSTMPEPERAGVNVQALIKGWTVERAGTKPEVRRRASQGQSLPADLTKPPEKGYWLGKDPPAVMNKRDSSRWSEHADQGMLGRAVDVEPRQYPTSVPETHPMGEGHNGHSVLRHLESPPVSQRIQPKYDIVHASGERAHSEAVSRVPEEKAVTLRSARPRLSLQGQQLSQEISPAYLEYALQAHGGTIQRASSIWEARGQEASGPKLDCQQPRDGFGDGCPSSKWTGEGVVASWHSTSVVSKDLSGPQRGPSWDCSSNPPSRATTEPGDSLVWREDSLSLPKSSLEVAYEDNPRPAQAFQPEVRMRRSNTSEPRMDRWRRRTLPHDVKFDEFSLLTPENTSKRQQRLAGDVTSPSCALKRPPLSYHQTQTREVTYPVEKPGPSTEPSATFFAVTYQIPDIQKTKSVVKPGPENVSEPSRRMAPPLSPRSFVSTVTSPSHEELWAPASSKGWAKGREYEEVKSLPKYPKATDQPSSVGDRTLDPSRDRVIDVDALGTHCVSEDGTLKDSRIRASSGVDAPQTSPVLRRPKSLLVRRRTEVISETFPGKMRDGYRSGVLDIDALMAEYKEHSSRVPSKAQEQRDSPPVESSGSPQERSGWPKEAEWRRRSLKEAPRSDSVGKQAGASVKTPQSPGPSKQPTESLGAAMTTKSGLPLWAPPHSAFAENCPSLSPVPTGSRRKSTGITEFESKSSSSEHQEAKCKQGPAKSQEPGIEDRICPRSPPSDQKKGMPKRSTGQGVEGNGVQRGNPPHDCVWAPLVIKRACSEKGPPARVLEGLSIMQDARQRRREQPRGKPTLPAETPKATSGPCRKEARKSDGPKASKEVSLQNLEQGECLQDGQQPLRQVSPVASVPRRSHSFCKDKRSGPFVAGLMDYLGDKLSVAQTHMTQWVGTVRRSFQEALHVVTATVGTERSGETASRNPFKRASSFRHLASRSRESFRRFSVRSQQRFSSLRKRQPDSEAPDLNQLKQCFSRRTTEAKDTDTLVHEADSQYGTWADQHQNGGSFGPESPSSPDSSATSAGKQPPSSHLSSYTESTSVEQHDSPRDRRSSSVDRSSSELESTDGPEGPHPSDACPAEREDDFSFIHQTSVLDSSALKTRVQLSKRSRRRAPISHSLRRSQFSESESRSPLEEESHSTWMFKDSTEEKSPKREESDEEPPKVERTPVSHPQRMPVFPGMDPAVLKAQLHKRPEVDSPGESLSWTPQPKTPKSPFQPGVLGSRVLPSSIDKDESVSCGLPMYSVSRGLPMYSVSRDLPMYSVTVYELENFQGKRCELSAECPNLTDSLLEKVGSIQVESGPWLAFERRAFRGEQFVLEKGDYPRWDAWSSSRRNDILLSLRPLHIDGPDHKLHLFENPAFSGRKMEIVDDDVPSLWAHGFQDRVASIRVINGTWVGYEFPGYRGRQYVFERGEFRHWNEWDANQPQLQSVRRIRDQKWHKRGCFLSS</sequence>
<feature type="domain" description="Beta/gamma crystallin 'Greek key'" evidence="7">
    <location>
        <begin position="1756"/>
        <end position="1800"/>
    </location>
</feature>
<feature type="region of interest" description="Disordered" evidence="6">
    <location>
        <begin position="862"/>
        <end position="889"/>
    </location>
</feature>
<feature type="region of interest" description="Disordered" evidence="6">
    <location>
        <begin position="659"/>
        <end position="679"/>
    </location>
</feature>
<dbReference type="STRING" id="10029.G3HVI7"/>
<gene>
    <name evidence="8" type="ORF">I79_014976</name>
</gene>
<feature type="region of interest" description="Disordered" evidence="6">
    <location>
        <begin position="447"/>
        <end position="468"/>
    </location>
</feature>
<feature type="compositionally biased region" description="Basic and acidic residues" evidence="6">
    <location>
        <begin position="1582"/>
        <end position="1593"/>
    </location>
</feature>
<feature type="region of interest" description="Disordered" evidence="6">
    <location>
        <begin position="797"/>
        <end position="818"/>
    </location>
</feature>
<feature type="compositionally biased region" description="Low complexity" evidence="6">
    <location>
        <begin position="1464"/>
        <end position="1477"/>
    </location>
</feature>
<dbReference type="GO" id="GO:0005212">
    <property type="term" value="F:structural constituent of eye lens"/>
    <property type="evidence" value="ECO:0007669"/>
    <property type="project" value="UniProtKB-KW"/>
</dbReference>
<feature type="region of interest" description="Disordered" evidence="6">
    <location>
        <begin position="1024"/>
        <end position="1208"/>
    </location>
</feature>
<evidence type="ECO:0000256" key="2">
    <source>
        <dbReference type="ARBA" id="ARBA00009646"/>
    </source>
</evidence>
<feature type="compositionally biased region" description="Basic and acidic residues" evidence="6">
    <location>
        <begin position="1497"/>
        <end position="1515"/>
    </location>
</feature>
<evidence type="ECO:0000256" key="1">
    <source>
        <dbReference type="ARBA" id="ARBA00003689"/>
    </source>
</evidence>
<feature type="region of interest" description="Disordered" evidence="6">
    <location>
        <begin position="916"/>
        <end position="941"/>
    </location>
</feature>
<feature type="domain" description="Beta/gamma crystallin 'Greek key'" evidence="7">
    <location>
        <begin position="1806"/>
        <end position="1847"/>
    </location>
</feature>
<feature type="compositionally biased region" description="Basic and acidic residues" evidence="6">
    <location>
        <begin position="1600"/>
        <end position="1623"/>
    </location>
</feature>
<dbReference type="Pfam" id="PF15327">
    <property type="entry name" value="Tankyrase_bdg_C"/>
    <property type="match status" value="1"/>
</dbReference>
<comment type="subunit">
    <text evidence="5">Homo/heterodimer, or complexes of higher-order. The structure of beta-crystallin oligomers seems to be stabilized through interactions between the N-terminal arms.</text>
</comment>
<dbReference type="InterPro" id="IPR040006">
    <property type="entry name" value="TNKS1BP1-like"/>
</dbReference>
<feature type="compositionally biased region" description="Basic and acidic residues" evidence="6">
    <location>
        <begin position="958"/>
        <end position="967"/>
    </location>
</feature>
<feature type="compositionally biased region" description="Basic residues" evidence="6">
    <location>
        <begin position="1560"/>
        <end position="1575"/>
    </location>
</feature>
<organism evidence="8 9">
    <name type="scientific">Cricetulus griseus</name>
    <name type="common">Chinese hamster</name>
    <name type="synonym">Cricetulus barabensis griseus</name>
    <dbReference type="NCBI Taxonomy" id="10029"/>
    <lineage>
        <taxon>Eukaryota</taxon>
        <taxon>Metazoa</taxon>
        <taxon>Chordata</taxon>
        <taxon>Craniata</taxon>
        <taxon>Vertebrata</taxon>
        <taxon>Euteleostomi</taxon>
        <taxon>Mammalia</taxon>
        <taxon>Eutheria</taxon>
        <taxon>Euarchontoglires</taxon>
        <taxon>Glires</taxon>
        <taxon>Rodentia</taxon>
        <taxon>Myomorpha</taxon>
        <taxon>Muroidea</taxon>
        <taxon>Cricetidae</taxon>
        <taxon>Cricetinae</taxon>
        <taxon>Cricetulus</taxon>
    </lineage>
</organism>
<feature type="compositionally biased region" description="Basic and acidic residues" evidence="6">
    <location>
        <begin position="380"/>
        <end position="392"/>
    </location>
</feature>
<feature type="region of interest" description="Disordered" evidence="6">
    <location>
        <begin position="1222"/>
        <end position="1282"/>
    </location>
</feature>
<feature type="region of interest" description="Disordered" evidence="6">
    <location>
        <begin position="1403"/>
        <end position="1440"/>
    </location>
</feature>
<keyword evidence="3" id="KW-0273">Eye lens protein</keyword>
<dbReference type="InParanoid" id="G3HVI7"/>
<dbReference type="InterPro" id="IPR001064">
    <property type="entry name" value="Beta/gamma_crystallin"/>
</dbReference>
<evidence type="ECO:0000256" key="3">
    <source>
        <dbReference type="ARBA" id="ARBA00022613"/>
    </source>
</evidence>
<evidence type="ECO:0000313" key="8">
    <source>
        <dbReference type="EMBL" id="EGW11968.1"/>
    </source>
</evidence>
<dbReference type="GlyGen" id="G3HVI7">
    <property type="glycosylation" value="1 site"/>
</dbReference>
<evidence type="ECO:0000256" key="6">
    <source>
        <dbReference type="SAM" id="MobiDB-lite"/>
    </source>
</evidence>
<feature type="compositionally biased region" description="Polar residues" evidence="6">
    <location>
        <begin position="711"/>
        <end position="721"/>
    </location>
</feature>
<feature type="compositionally biased region" description="Basic and acidic residues" evidence="6">
    <location>
        <begin position="522"/>
        <end position="534"/>
    </location>
</feature>
<feature type="compositionally biased region" description="Polar residues" evidence="6">
    <location>
        <begin position="1543"/>
        <end position="1559"/>
    </location>
</feature>
<evidence type="ECO:0000259" key="7">
    <source>
        <dbReference type="PROSITE" id="PS50915"/>
    </source>
</evidence>
<dbReference type="PROSITE" id="PS50915">
    <property type="entry name" value="CRYSTALLIN_BETA_GAMMA"/>
    <property type="match status" value="4"/>
</dbReference>
<feature type="region of interest" description="Disordered" evidence="6">
    <location>
        <begin position="1453"/>
        <end position="1635"/>
    </location>
</feature>
<dbReference type="Gene3D" id="2.60.20.10">
    <property type="entry name" value="Crystallins"/>
    <property type="match status" value="2"/>
</dbReference>
<dbReference type="FunFam" id="2.60.20.10:FF:000005">
    <property type="entry name" value="Crystallin, beta B1"/>
    <property type="match status" value="1"/>
</dbReference>
<feature type="region of interest" description="Disordered" evidence="6">
    <location>
        <begin position="76"/>
        <end position="279"/>
    </location>
</feature>
<feature type="domain" description="Beta/gamma crystallin 'Greek key'" evidence="7">
    <location>
        <begin position="1848"/>
        <end position="1890"/>
    </location>
</feature>